<organism evidence="2 3">
    <name type="scientific">Vairimorpha apis BRL 01</name>
    <dbReference type="NCBI Taxonomy" id="1037528"/>
    <lineage>
        <taxon>Eukaryota</taxon>
        <taxon>Fungi</taxon>
        <taxon>Fungi incertae sedis</taxon>
        <taxon>Microsporidia</taxon>
        <taxon>Nosematidae</taxon>
        <taxon>Vairimorpha</taxon>
    </lineage>
</organism>
<dbReference type="HOGENOM" id="CLU_1835705_0_0_1"/>
<keyword evidence="1" id="KW-0472">Membrane</keyword>
<gene>
    <name evidence="2" type="ORF">NAPIS_ORF01765</name>
</gene>
<dbReference type="VEuPathDB" id="MicrosporidiaDB:NAPIS_ORF01765"/>
<dbReference type="OrthoDB" id="331948at2759"/>
<evidence type="ECO:0000313" key="2">
    <source>
        <dbReference type="EMBL" id="EQB60667.1"/>
    </source>
</evidence>
<keyword evidence="1" id="KW-0812">Transmembrane</keyword>
<dbReference type="EMBL" id="KE647258">
    <property type="protein sequence ID" value="EQB60667.1"/>
    <property type="molecule type" value="Genomic_DNA"/>
</dbReference>
<feature type="transmembrane region" description="Helical" evidence="1">
    <location>
        <begin position="18"/>
        <end position="39"/>
    </location>
</feature>
<protein>
    <submittedName>
        <fullName evidence="2">Dhhc-type zinc finger</fullName>
    </submittedName>
</protein>
<sequence length="140" mass="16567">MWIGACVNYDNHGDFIRFLFFTFINTIINLILALIFITVEYMTSLIVMMLAFTFTLNCILFIIILCMGKIQINLINRNVTYIEDLNYFEFESEGVYDKGLWENWREVMGDFKWLWLGRPNGNGMNFLGDDLIENENIEIF</sequence>
<dbReference type="Proteomes" id="UP000053780">
    <property type="component" value="Unassembled WGS sequence"/>
</dbReference>
<evidence type="ECO:0000313" key="3">
    <source>
        <dbReference type="Proteomes" id="UP000053780"/>
    </source>
</evidence>
<proteinExistence type="predicted"/>
<dbReference type="AlphaFoldDB" id="T0KZF3"/>
<keyword evidence="3" id="KW-1185">Reference proteome</keyword>
<accession>T0KZF3</accession>
<keyword evidence="1" id="KW-1133">Transmembrane helix</keyword>
<feature type="transmembrane region" description="Helical" evidence="1">
    <location>
        <begin position="45"/>
        <end position="67"/>
    </location>
</feature>
<name>T0KZF3_9MICR</name>
<evidence type="ECO:0000256" key="1">
    <source>
        <dbReference type="SAM" id="Phobius"/>
    </source>
</evidence>
<reference evidence="2 3" key="1">
    <citation type="journal article" date="2013" name="BMC Genomics">
        <title>Genome sequencing and comparative genomics of honey bee microsporidia, Nosema apis reveal novel insights into host-parasite interactions.</title>
        <authorList>
            <person name="Chen Yp."/>
            <person name="Pettis J.S."/>
            <person name="Zhao Y."/>
            <person name="Liu X."/>
            <person name="Tallon L.J."/>
            <person name="Sadzewicz L.D."/>
            <person name="Li R."/>
            <person name="Zheng H."/>
            <person name="Huang S."/>
            <person name="Zhang X."/>
            <person name="Hamilton M.C."/>
            <person name="Pernal S.F."/>
            <person name="Melathopoulos A.P."/>
            <person name="Yan X."/>
            <person name="Evans J.D."/>
        </authorList>
    </citation>
    <scope>NUCLEOTIDE SEQUENCE [LARGE SCALE GENOMIC DNA]</scope>
    <source>
        <strain evidence="2 3">BRL 01</strain>
    </source>
</reference>